<dbReference type="PANTHER" id="PTHR42643">
    <property type="entry name" value="IONOTROPIC RECEPTOR 20A-RELATED"/>
    <property type="match status" value="1"/>
</dbReference>
<feature type="domain" description="Ionotropic glutamate receptor C-terminal" evidence="9">
    <location>
        <begin position="51"/>
        <end position="306"/>
    </location>
</feature>
<keyword evidence="6" id="KW-0675">Receptor</keyword>
<dbReference type="SUPFAM" id="SSF53850">
    <property type="entry name" value="Periplasmic binding protein-like II"/>
    <property type="match status" value="1"/>
</dbReference>
<dbReference type="InterPro" id="IPR001508">
    <property type="entry name" value="Iono_Glu_rcpt_met"/>
</dbReference>
<evidence type="ECO:0000256" key="7">
    <source>
        <dbReference type="ARBA" id="ARBA00023180"/>
    </source>
</evidence>
<dbReference type="InterPro" id="IPR052192">
    <property type="entry name" value="Insect_Ionotropic_Sensory_Rcpt"/>
</dbReference>
<name>A0ABQ9FDB8_TEGGR</name>
<accession>A0ABQ9FDB8</accession>
<dbReference type="InterPro" id="IPR001320">
    <property type="entry name" value="Iontro_rcpt_C"/>
</dbReference>
<keyword evidence="7" id="KW-0325">Glycoprotein</keyword>
<dbReference type="Pfam" id="PF00060">
    <property type="entry name" value="Lig_chan"/>
    <property type="match status" value="1"/>
</dbReference>
<gene>
    <name evidence="10" type="ORF">KUTeg_007459</name>
</gene>
<organism evidence="10 11">
    <name type="scientific">Tegillarca granosa</name>
    <name type="common">Malaysian cockle</name>
    <name type="synonym">Anadara granosa</name>
    <dbReference type="NCBI Taxonomy" id="220873"/>
    <lineage>
        <taxon>Eukaryota</taxon>
        <taxon>Metazoa</taxon>
        <taxon>Spiralia</taxon>
        <taxon>Lophotrochozoa</taxon>
        <taxon>Mollusca</taxon>
        <taxon>Bivalvia</taxon>
        <taxon>Autobranchia</taxon>
        <taxon>Pteriomorphia</taxon>
        <taxon>Arcoida</taxon>
        <taxon>Arcoidea</taxon>
        <taxon>Arcidae</taxon>
        <taxon>Tegillarca</taxon>
    </lineage>
</organism>
<evidence type="ECO:0000256" key="3">
    <source>
        <dbReference type="ARBA" id="ARBA00022692"/>
    </source>
</evidence>
<evidence type="ECO:0000256" key="4">
    <source>
        <dbReference type="ARBA" id="ARBA00022989"/>
    </source>
</evidence>
<dbReference type="Proteomes" id="UP001217089">
    <property type="component" value="Unassembled WGS sequence"/>
</dbReference>
<dbReference type="Gene3D" id="1.10.287.70">
    <property type="match status" value="1"/>
</dbReference>
<evidence type="ECO:0000256" key="8">
    <source>
        <dbReference type="SAM" id="Phobius"/>
    </source>
</evidence>
<sequence length="364" mass="42049">MMAPSSIQLSRERVMDYTYPYYFDTSNFLIRKPDPDSDKWRVYIDPFHWHVYVSIATVLPATATILYLIEKYNPYYHINAENPHSFLYLSGGERPPVSQSARALISTWWIFSIVIVATYSGNLIAFLTVSKDKVPITTLEELGLQSKYKWGTIGGSYFITFFERSTLPSYRRIWNGLEQANKTDPDVTHLDPDVHIQKVRTEDYVYIGDKISMSARVSNDCSLVISTEEIPNMNYGVGLPNNSLFTETFSNKQVLIMELMESGIFQIWMYKHWPPKTFCKGEITTEAKKIRIVDVQSAFYLIAIGIVIGSFVLISEVGFSKCRFYSKNNKRQQKIKSNKSTRKDFIEQTYESTIVGRRHNDVKL</sequence>
<comment type="subcellular location">
    <subcellularLocation>
        <location evidence="1">Cell membrane</location>
        <topology evidence="1">Multi-pass membrane protein</topology>
    </subcellularLocation>
</comment>
<evidence type="ECO:0000313" key="11">
    <source>
        <dbReference type="Proteomes" id="UP001217089"/>
    </source>
</evidence>
<protein>
    <recommendedName>
        <fullName evidence="9">Ionotropic glutamate receptor C-terminal domain-containing protein</fullName>
    </recommendedName>
</protein>
<keyword evidence="3 8" id="KW-0812">Transmembrane</keyword>
<evidence type="ECO:0000256" key="6">
    <source>
        <dbReference type="ARBA" id="ARBA00023170"/>
    </source>
</evidence>
<keyword evidence="11" id="KW-1185">Reference proteome</keyword>
<dbReference type="PANTHER" id="PTHR42643:SF24">
    <property type="entry name" value="IONOTROPIC RECEPTOR 60A"/>
    <property type="match status" value="1"/>
</dbReference>
<keyword evidence="4 8" id="KW-1133">Transmembrane helix</keyword>
<proteinExistence type="predicted"/>
<feature type="transmembrane region" description="Helical" evidence="8">
    <location>
        <begin position="108"/>
        <end position="129"/>
    </location>
</feature>
<evidence type="ECO:0000313" key="10">
    <source>
        <dbReference type="EMBL" id="KAJ8315309.1"/>
    </source>
</evidence>
<dbReference type="PRINTS" id="PR00177">
    <property type="entry name" value="NMDARECEPTOR"/>
</dbReference>
<reference evidence="10 11" key="1">
    <citation type="submission" date="2022-12" db="EMBL/GenBank/DDBJ databases">
        <title>Chromosome-level genome of Tegillarca granosa.</title>
        <authorList>
            <person name="Kim J."/>
        </authorList>
    </citation>
    <scope>NUCLEOTIDE SEQUENCE [LARGE SCALE GENOMIC DNA]</scope>
    <source>
        <strain evidence="10">Teg-2019</strain>
        <tissue evidence="10">Adductor muscle</tissue>
    </source>
</reference>
<feature type="transmembrane region" description="Helical" evidence="8">
    <location>
        <begin position="298"/>
        <end position="319"/>
    </location>
</feature>
<evidence type="ECO:0000259" key="9">
    <source>
        <dbReference type="Pfam" id="PF00060"/>
    </source>
</evidence>
<comment type="caution">
    <text evidence="10">The sequence shown here is derived from an EMBL/GenBank/DDBJ whole genome shotgun (WGS) entry which is preliminary data.</text>
</comment>
<evidence type="ECO:0000256" key="2">
    <source>
        <dbReference type="ARBA" id="ARBA00022475"/>
    </source>
</evidence>
<evidence type="ECO:0000256" key="5">
    <source>
        <dbReference type="ARBA" id="ARBA00023136"/>
    </source>
</evidence>
<keyword evidence="2" id="KW-1003">Cell membrane</keyword>
<evidence type="ECO:0000256" key="1">
    <source>
        <dbReference type="ARBA" id="ARBA00004651"/>
    </source>
</evidence>
<feature type="transmembrane region" description="Helical" evidence="8">
    <location>
        <begin position="49"/>
        <end position="69"/>
    </location>
</feature>
<dbReference type="EMBL" id="JARBDR010000337">
    <property type="protein sequence ID" value="KAJ8315309.1"/>
    <property type="molecule type" value="Genomic_DNA"/>
</dbReference>
<keyword evidence="5 8" id="KW-0472">Membrane</keyword>